<dbReference type="STRING" id="1137991.SAMN05660642_01356"/>
<dbReference type="InterPro" id="IPR051537">
    <property type="entry name" value="DNA_Adenine_Mtase"/>
</dbReference>
<feature type="domain" description="DNA methylase adenine-specific" evidence="8">
    <location>
        <begin position="151"/>
        <end position="458"/>
    </location>
</feature>
<dbReference type="InterPro" id="IPR038333">
    <property type="entry name" value="T1MK-like_N_sf"/>
</dbReference>
<dbReference type="InterPro" id="IPR003356">
    <property type="entry name" value="DNA_methylase_A-5"/>
</dbReference>
<dbReference type="GO" id="GO:0009307">
    <property type="term" value="P:DNA restriction-modification system"/>
    <property type="evidence" value="ECO:0007669"/>
    <property type="project" value="UniProtKB-KW"/>
</dbReference>
<name>A0A1G9PTP7_9ACTN</name>
<dbReference type="Gene3D" id="3.40.50.150">
    <property type="entry name" value="Vaccinia Virus protein VP39"/>
    <property type="match status" value="1"/>
</dbReference>
<organism evidence="10 11">
    <name type="scientific">Geodermatophilus siccatus</name>
    <dbReference type="NCBI Taxonomy" id="1137991"/>
    <lineage>
        <taxon>Bacteria</taxon>
        <taxon>Bacillati</taxon>
        <taxon>Actinomycetota</taxon>
        <taxon>Actinomycetes</taxon>
        <taxon>Geodermatophilales</taxon>
        <taxon>Geodermatophilaceae</taxon>
        <taxon>Geodermatophilus</taxon>
    </lineage>
</organism>
<feature type="domain" description="N6 adenine-specific DNA methyltransferase N-terminal" evidence="9">
    <location>
        <begin position="13"/>
        <end position="139"/>
    </location>
</feature>
<dbReference type="Gene3D" id="1.20.1260.30">
    <property type="match status" value="1"/>
</dbReference>
<evidence type="ECO:0000259" key="9">
    <source>
        <dbReference type="Pfam" id="PF12161"/>
    </source>
</evidence>
<gene>
    <name evidence="10" type="ORF">SAMN05660642_01356</name>
</gene>
<dbReference type="GO" id="GO:0008170">
    <property type="term" value="F:N-methyltransferase activity"/>
    <property type="evidence" value="ECO:0007669"/>
    <property type="project" value="InterPro"/>
</dbReference>
<dbReference type="EC" id="2.1.1.72" evidence="2"/>
<reference evidence="11" key="1">
    <citation type="submission" date="2016-10" db="EMBL/GenBank/DDBJ databases">
        <authorList>
            <person name="Varghese N."/>
            <person name="Submissions S."/>
        </authorList>
    </citation>
    <scope>NUCLEOTIDE SEQUENCE [LARGE SCALE GENOMIC DNA]</scope>
    <source>
        <strain evidence="11">DSM 45419</strain>
    </source>
</reference>
<sequence>MSAPIQRITQQELESYLWGAAVLLRGLIDAGDYKQFIFPLVFLKRLSDVYDEEHAAALEVYGDEELADLPENHRFAIPEGAHWKDIRATTRNKGATLLKAMRAIEAANPDSLYGVFGDGDWGNKDLLPDSTLNDLVEHFSKKTLLVANLPEDELGQGYEYLIKKFADDSGHTAQEFYTNRTLVHLMTLMLQPEPGESIYDPTCGTGGMLISTAAEVKRQGKEWRNLRLYGQELNYGTSAIARMNLFLHGVVDGHIAHGDVLAAPAFHDAHGQLRTFDVVLANPPYSIKAWNRASFTKDPYGRNAWGVPPQGTADYAFIQHIAKSLNRRTGRAAVLLPHGVLTRFAEAQFRRAMVESDLVECVIGLAPGLFYNSGMEAILLILRADKPADRRGKVLFINARTQYVREQAQSFLRTSHQQMILTAYQAFADQGGFAHVATLDEIAEKDHSLAIPLYVSESAAPSVNEQVLVNDAVALWRQAVAESDSAINRVLGMRREGMRQ</sequence>
<dbReference type="PROSITE" id="PS00092">
    <property type="entry name" value="N6_MTASE"/>
    <property type="match status" value="1"/>
</dbReference>
<dbReference type="Proteomes" id="UP000198680">
    <property type="component" value="Unassembled WGS sequence"/>
</dbReference>
<keyword evidence="5" id="KW-0949">S-adenosyl-L-methionine</keyword>
<dbReference type="AlphaFoldDB" id="A0A1G9PTP7"/>
<proteinExistence type="inferred from homology"/>
<evidence type="ECO:0000256" key="2">
    <source>
        <dbReference type="ARBA" id="ARBA00011900"/>
    </source>
</evidence>
<evidence type="ECO:0000256" key="4">
    <source>
        <dbReference type="ARBA" id="ARBA00022679"/>
    </source>
</evidence>
<comment type="catalytic activity">
    <reaction evidence="7">
        <text>a 2'-deoxyadenosine in DNA + S-adenosyl-L-methionine = an N(6)-methyl-2'-deoxyadenosine in DNA + S-adenosyl-L-homocysteine + H(+)</text>
        <dbReference type="Rhea" id="RHEA:15197"/>
        <dbReference type="Rhea" id="RHEA-COMP:12418"/>
        <dbReference type="Rhea" id="RHEA-COMP:12419"/>
        <dbReference type="ChEBI" id="CHEBI:15378"/>
        <dbReference type="ChEBI" id="CHEBI:57856"/>
        <dbReference type="ChEBI" id="CHEBI:59789"/>
        <dbReference type="ChEBI" id="CHEBI:90615"/>
        <dbReference type="ChEBI" id="CHEBI:90616"/>
        <dbReference type="EC" id="2.1.1.72"/>
    </reaction>
</comment>
<dbReference type="EMBL" id="FNHE01000003">
    <property type="protein sequence ID" value="SDM02033.1"/>
    <property type="molecule type" value="Genomic_DNA"/>
</dbReference>
<evidence type="ECO:0000256" key="7">
    <source>
        <dbReference type="ARBA" id="ARBA00047942"/>
    </source>
</evidence>
<evidence type="ECO:0000259" key="8">
    <source>
        <dbReference type="Pfam" id="PF02384"/>
    </source>
</evidence>
<dbReference type="InterPro" id="IPR022749">
    <property type="entry name" value="D12N6_MeTrfase_N"/>
</dbReference>
<evidence type="ECO:0000256" key="1">
    <source>
        <dbReference type="ARBA" id="ARBA00006594"/>
    </source>
</evidence>
<keyword evidence="3" id="KW-0489">Methyltransferase</keyword>
<comment type="similarity">
    <text evidence="1">Belongs to the N(4)/N(6)-methyltransferase family.</text>
</comment>
<dbReference type="Pfam" id="PF12161">
    <property type="entry name" value="HsdM_N"/>
    <property type="match status" value="1"/>
</dbReference>
<evidence type="ECO:0000256" key="6">
    <source>
        <dbReference type="ARBA" id="ARBA00022747"/>
    </source>
</evidence>
<evidence type="ECO:0000313" key="11">
    <source>
        <dbReference type="Proteomes" id="UP000198680"/>
    </source>
</evidence>
<dbReference type="PRINTS" id="PR00507">
    <property type="entry name" value="N12N6MTFRASE"/>
</dbReference>
<dbReference type="InterPro" id="IPR002052">
    <property type="entry name" value="DNA_methylase_N6_adenine_CS"/>
</dbReference>
<evidence type="ECO:0000313" key="10">
    <source>
        <dbReference type="EMBL" id="SDM02033.1"/>
    </source>
</evidence>
<dbReference type="GO" id="GO:0009007">
    <property type="term" value="F:site-specific DNA-methyltransferase (adenine-specific) activity"/>
    <property type="evidence" value="ECO:0007669"/>
    <property type="project" value="UniProtKB-EC"/>
</dbReference>
<dbReference type="GO" id="GO:0032259">
    <property type="term" value="P:methylation"/>
    <property type="evidence" value="ECO:0007669"/>
    <property type="project" value="UniProtKB-KW"/>
</dbReference>
<dbReference type="Pfam" id="PF02384">
    <property type="entry name" value="N6_Mtase"/>
    <property type="match status" value="1"/>
</dbReference>
<evidence type="ECO:0000256" key="3">
    <source>
        <dbReference type="ARBA" id="ARBA00022603"/>
    </source>
</evidence>
<dbReference type="OrthoDB" id="9784823at2"/>
<keyword evidence="6" id="KW-0680">Restriction system</keyword>
<keyword evidence="11" id="KW-1185">Reference proteome</keyword>
<keyword evidence="4" id="KW-0808">Transferase</keyword>
<evidence type="ECO:0000256" key="5">
    <source>
        <dbReference type="ARBA" id="ARBA00022691"/>
    </source>
</evidence>
<dbReference type="GO" id="GO:0003677">
    <property type="term" value="F:DNA binding"/>
    <property type="evidence" value="ECO:0007669"/>
    <property type="project" value="InterPro"/>
</dbReference>
<dbReference type="CDD" id="cd02440">
    <property type="entry name" value="AdoMet_MTases"/>
    <property type="match status" value="1"/>
</dbReference>
<dbReference type="PANTHER" id="PTHR42933:SF3">
    <property type="entry name" value="TYPE I RESTRICTION ENZYME MJAVIII METHYLASE SUBUNIT"/>
    <property type="match status" value="1"/>
</dbReference>
<accession>A0A1G9PTP7</accession>
<dbReference type="PANTHER" id="PTHR42933">
    <property type="entry name" value="SLR6095 PROTEIN"/>
    <property type="match status" value="1"/>
</dbReference>
<dbReference type="SUPFAM" id="SSF53335">
    <property type="entry name" value="S-adenosyl-L-methionine-dependent methyltransferases"/>
    <property type="match status" value="1"/>
</dbReference>
<protein>
    <recommendedName>
        <fullName evidence="2">site-specific DNA-methyltransferase (adenine-specific)</fullName>
        <ecNumber evidence="2">2.1.1.72</ecNumber>
    </recommendedName>
</protein>
<dbReference type="RefSeq" id="WP_091216437.1">
    <property type="nucleotide sequence ID" value="NZ_FNHE01000003.1"/>
</dbReference>
<dbReference type="InterPro" id="IPR029063">
    <property type="entry name" value="SAM-dependent_MTases_sf"/>
</dbReference>